<keyword evidence="2" id="KW-1185">Reference proteome</keyword>
<reference evidence="1 2" key="1">
    <citation type="journal article" date="2019" name="Sci. Rep.">
        <title>Orb-weaving spider Araneus ventricosus genome elucidates the spidroin gene catalogue.</title>
        <authorList>
            <person name="Kono N."/>
            <person name="Nakamura H."/>
            <person name="Ohtoshi R."/>
            <person name="Moran D.A.P."/>
            <person name="Shinohara A."/>
            <person name="Yoshida Y."/>
            <person name="Fujiwara M."/>
            <person name="Mori M."/>
            <person name="Tomita M."/>
            <person name="Arakawa K."/>
        </authorList>
    </citation>
    <scope>NUCLEOTIDE SEQUENCE [LARGE SCALE GENOMIC DNA]</scope>
</reference>
<proteinExistence type="predicted"/>
<dbReference type="OrthoDB" id="6435562at2759"/>
<evidence type="ECO:0000313" key="1">
    <source>
        <dbReference type="EMBL" id="GBM02775.1"/>
    </source>
</evidence>
<organism evidence="1 2">
    <name type="scientific">Araneus ventricosus</name>
    <name type="common">Orbweaver spider</name>
    <name type="synonym">Epeira ventricosa</name>
    <dbReference type="NCBI Taxonomy" id="182803"/>
    <lineage>
        <taxon>Eukaryota</taxon>
        <taxon>Metazoa</taxon>
        <taxon>Ecdysozoa</taxon>
        <taxon>Arthropoda</taxon>
        <taxon>Chelicerata</taxon>
        <taxon>Arachnida</taxon>
        <taxon>Araneae</taxon>
        <taxon>Araneomorphae</taxon>
        <taxon>Entelegynae</taxon>
        <taxon>Araneoidea</taxon>
        <taxon>Araneidae</taxon>
        <taxon>Araneus</taxon>
    </lineage>
</organism>
<protein>
    <submittedName>
        <fullName evidence="1">Uncharacterized protein</fullName>
    </submittedName>
</protein>
<dbReference type="Proteomes" id="UP000499080">
    <property type="component" value="Unassembled WGS sequence"/>
</dbReference>
<comment type="caution">
    <text evidence="1">The sequence shown here is derived from an EMBL/GenBank/DDBJ whole genome shotgun (WGS) entry which is preliminary data.</text>
</comment>
<accession>A0A4Y2CHI2</accession>
<sequence>MSRSVSPEMFGRRFKERARSDPWISDRIRRYFSRRFTVGTNAPSGQHTICLGDYWFECSFTKDLLCVWTGVASDYGPLILT</sequence>
<dbReference type="AlphaFoldDB" id="A0A4Y2CHI2"/>
<dbReference type="EMBL" id="BGPR01000183">
    <property type="protein sequence ID" value="GBM02775.1"/>
    <property type="molecule type" value="Genomic_DNA"/>
</dbReference>
<name>A0A4Y2CHI2_ARAVE</name>
<gene>
    <name evidence="1" type="ORF">AVEN_40839_1</name>
</gene>
<evidence type="ECO:0000313" key="2">
    <source>
        <dbReference type="Proteomes" id="UP000499080"/>
    </source>
</evidence>